<dbReference type="AlphaFoldDB" id="A0A172ZM03"/>
<reference evidence="2" key="1">
    <citation type="submission" date="2015-10" db="EMBL/GenBank/DDBJ databases">
        <title>Genome of Paenibacillus bovis sp. nov.</title>
        <authorList>
            <person name="Wu Z."/>
            <person name="Gao C."/>
            <person name="Liu Z."/>
            <person name="Zheng H."/>
        </authorList>
    </citation>
    <scope>NUCLEOTIDE SEQUENCE [LARGE SCALE GENOMIC DNA]</scope>
    <source>
        <strain evidence="2">BD3526</strain>
    </source>
</reference>
<reference evidence="1 2" key="2">
    <citation type="journal article" date="2016" name="Int. J. Syst. Evol. Microbiol.">
        <title>Paenibacillus bovis sp. nov., isolated from raw yak (Bos grunniens) milk.</title>
        <authorList>
            <person name="Gao C."/>
            <person name="Han J."/>
            <person name="Liu Z."/>
            <person name="Xu X."/>
            <person name="Hang F."/>
            <person name="Wu Z."/>
        </authorList>
    </citation>
    <scope>NUCLEOTIDE SEQUENCE [LARGE SCALE GENOMIC DNA]</scope>
    <source>
        <strain evidence="1 2">BD3526</strain>
    </source>
</reference>
<dbReference type="OrthoDB" id="583214at2"/>
<dbReference type="Proteomes" id="UP000078148">
    <property type="component" value="Chromosome"/>
</dbReference>
<accession>A0A172ZM03</accession>
<dbReference type="EMBL" id="CP013023">
    <property type="protein sequence ID" value="ANF98666.1"/>
    <property type="molecule type" value="Genomic_DNA"/>
</dbReference>
<organism evidence="1 2">
    <name type="scientific">Paenibacillus bovis</name>
    <dbReference type="NCBI Taxonomy" id="1616788"/>
    <lineage>
        <taxon>Bacteria</taxon>
        <taxon>Bacillati</taxon>
        <taxon>Bacillota</taxon>
        <taxon>Bacilli</taxon>
        <taxon>Bacillales</taxon>
        <taxon>Paenibacillaceae</taxon>
        <taxon>Paenibacillus</taxon>
    </lineage>
</organism>
<evidence type="ECO:0000313" key="2">
    <source>
        <dbReference type="Proteomes" id="UP000078148"/>
    </source>
</evidence>
<evidence type="ECO:0000313" key="1">
    <source>
        <dbReference type="EMBL" id="ANF98666.1"/>
    </source>
</evidence>
<proteinExistence type="predicted"/>
<name>A0A172ZM03_9BACL</name>
<gene>
    <name evidence="1" type="ORF">AR543_06265</name>
</gene>
<sequence>MQAASINPSNVHVYSYDGSQFLGTLSTNIYDPYSVFNRYGTYGSKYSTNSIWNQYGTYGSKYSSYGAANPYTSTPPILVYNGSVVGYVTANKYLPGNRVALLNLWGLARSL</sequence>
<keyword evidence="2" id="KW-1185">Reference proteome</keyword>
<dbReference type="KEGG" id="pbv:AR543_06265"/>
<protein>
    <submittedName>
        <fullName evidence="1">Uncharacterized protein</fullName>
    </submittedName>
</protein>